<name>A0ABV0SH13_9TELE</name>
<dbReference type="EMBL" id="JAHRIN010082245">
    <property type="protein sequence ID" value="MEQ2219873.1"/>
    <property type="molecule type" value="Genomic_DNA"/>
</dbReference>
<sequence>SQPVCRGCHRYCSAHHADTCETARDLYEAALLELQVSFQYYRPELIGEQAGEPGSPPPHLLLDYGLSDRPLLEDESRIPPVFSGGTTVCMVHHQQPYLEHLQVKGTKYGL</sequence>
<feature type="non-terminal residue" evidence="1">
    <location>
        <position position="1"/>
    </location>
</feature>
<dbReference type="Proteomes" id="UP001434883">
    <property type="component" value="Unassembled WGS sequence"/>
</dbReference>
<organism evidence="1 2">
    <name type="scientific">Xenoophorus captivus</name>
    <dbReference type="NCBI Taxonomy" id="1517983"/>
    <lineage>
        <taxon>Eukaryota</taxon>
        <taxon>Metazoa</taxon>
        <taxon>Chordata</taxon>
        <taxon>Craniata</taxon>
        <taxon>Vertebrata</taxon>
        <taxon>Euteleostomi</taxon>
        <taxon>Actinopterygii</taxon>
        <taxon>Neopterygii</taxon>
        <taxon>Teleostei</taxon>
        <taxon>Neoteleostei</taxon>
        <taxon>Acanthomorphata</taxon>
        <taxon>Ovalentaria</taxon>
        <taxon>Atherinomorphae</taxon>
        <taxon>Cyprinodontiformes</taxon>
        <taxon>Goodeidae</taxon>
        <taxon>Xenoophorus</taxon>
    </lineage>
</organism>
<reference evidence="1 2" key="1">
    <citation type="submission" date="2021-06" db="EMBL/GenBank/DDBJ databases">
        <authorList>
            <person name="Palmer J.M."/>
        </authorList>
    </citation>
    <scope>NUCLEOTIDE SEQUENCE [LARGE SCALE GENOMIC DNA]</scope>
    <source>
        <strain evidence="1 2">XC_2019</strain>
        <tissue evidence="1">Muscle</tissue>
    </source>
</reference>
<proteinExistence type="predicted"/>
<evidence type="ECO:0000313" key="1">
    <source>
        <dbReference type="EMBL" id="MEQ2219873.1"/>
    </source>
</evidence>
<keyword evidence="2" id="KW-1185">Reference proteome</keyword>
<evidence type="ECO:0000313" key="2">
    <source>
        <dbReference type="Proteomes" id="UP001434883"/>
    </source>
</evidence>
<gene>
    <name evidence="1" type="ORF">XENOCAPTIV_026527</name>
</gene>
<comment type="caution">
    <text evidence="1">The sequence shown here is derived from an EMBL/GenBank/DDBJ whole genome shotgun (WGS) entry which is preliminary data.</text>
</comment>
<protein>
    <submittedName>
        <fullName evidence="1">Uncharacterized protein</fullName>
    </submittedName>
</protein>
<accession>A0ABV0SH13</accession>